<sequence length="70" mass="7748">MRLRPAFAEWESAGTTLVQQEHGGRIAGVDIRDVLFGYGDAFWLANRPLQSCEAAKDRLTRVNSNNCGLP</sequence>
<name>A0A7J6S049_PEROL</name>
<evidence type="ECO:0000313" key="2">
    <source>
        <dbReference type="Proteomes" id="UP000574390"/>
    </source>
</evidence>
<organism evidence="1 2">
    <name type="scientific">Perkinsus olseni</name>
    <name type="common">Perkinsus atlanticus</name>
    <dbReference type="NCBI Taxonomy" id="32597"/>
    <lineage>
        <taxon>Eukaryota</taxon>
        <taxon>Sar</taxon>
        <taxon>Alveolata</taxon>
        <taxon>Perkinsozoa</taxon>
        <taxon>Perkinsea</taxon>
        <taxon>Perkinsida</taxon>
        <taxon>Perkinsidae</taxon>
        <taxon>Perkinsus</taxon>
    </lineage>
</organism>
<accession>A0A7J6S049</accession>
<comment type="caution">
    <text evidence="1">The sequence shown here is derived from an EMBL/GenBank/DDBJ whole genome shotgun (WGS) entry which is preliminary data.</text>
</comment>
<protein>
    <submittedName>
        <fullName evidence="1">Uncharacterized protein</fullName>
    </submittedName>
</protein>
<feature type="non-terminal residue" evidence="1">
    <location>
        <position position="1"/>
    </location>
</feature>
<evidence type="ECO:0000313" key="1">
    <source>
        <dbReference type="EMBL" id="KAF4726317.1"/>
    </source>
</evidence>
<dbReference type="AlphaFoldDB" id="A0A7J6S049"/>
<gene>
    <name evidence="1" type="ORF">FOZ62_026879</name>
</gene>
<dbReference type="EMBL" id="JABANM010018320">
    <property type="protein sequence ID" value="KAF4726317.1"/>
    <property type="molecule type" value="Genomic_DNA"/>
</dbReference>
<proteinExistence type="predicted"/>
<reference evidence="1 2" key="1">
    <citation type="submission" date="2020-04" db="EMBL/GenBank/DDBJ databases">
        <title>Perkinsus olseni comparative genomics.</title>
        <authorList>
            <person name="Bogema D.R."/>
        </authorList>
    </citation>
    <scope>NUCLEOTIDE SEQUENCE [LARGE SCALE GENOMIC DNA]</scope>
    <source>
        <strain evidence="1">ATCC PRA-205</strain>
    </source>
</reference>
<dbReference type="Proteomes" id="UP000574390">
    <property type="component" value="Unassembled WGS sequence"/>
</dbReference>